<name>A0A974D4E0_XENLA</name>
<dbReference type="AlphaFoldDB" id="A0A974D4E0"/>
<protein>
    <submittedName>
        <fullName evidence="1">Uncharacterized protein</fullName>
    </submittedName>
</protein>
<evidence type="ECO:0000313" key="2">
    <source>
        <dbReference type="Proteomes" id="UP000694892"/>
    </source>
</evidence>
<evidence type="ECO:0000313" key="1">
    <source>
        <dbReference type="EMBL" id="OCT85403.1"/>
    </source>
</evidence>
<proteinExistence type="predicted"/>
<dbReference type="EMBL" id="CM004472">
    <property type="protein sequence ID" value="OCT85403.1"/>
    <property type="molecule type" value="Genomic_DNA"/>
</dbReference>
<reference evidence="2" key="1">
    <citation type="journal article" date="2016" name="Nature">
        <title>Genome evolution in the allotetraploid frog Xenopus laevis.</title>
        <authorList>
            <person name="Session A.M."/>
            <person name="Uno Y."/>
            <person name="Kwon T."/>
            <person name="Chapman J.A."/>
            <person name="Toyoda A."/>
            <person name="Takahashi S."/>
            <person name="Fukui A."/>
            <person name="Hikosaka A."/>
            <person name="Suzuki A."/>
            <person name="Kondo M."/>
            <person name="van Heeringen S.J."/>
            <person name="Quigley I."/>
            <person name="Heinz S."/>
            <person name="Ogino H."/>
            <person name="Ochi H."/>
            <person name="Hellsten U."/>
            <person name="Lyons J.B."/>
            <person name="Simakov O."/>
            <person name="Putnam N."/>
            <person name="Stites J."/>
            <person name="Kuroki Y."/>
            <person name="Tanaka T."/>
            <person name="Michiue T."/>
            <person name="Watanabe M."/>
            <person name="Bogdanovic O."/>
            <person name="Lister R."/>
            <person name="Georgiou G."/>
            <person name="Paranjpe S.S."/>
            <person name="van Kruijsbergen I."/>
            <person name="Shu S."/>
            <person name="Carlson J."/>
            <person name="Kinoshita T."/>
            <person name="Ohta Y."/>
            <person name="Mawaribuchi S."/>
            <person name="Jenkins J."/>
            <person name="Grimwood J."/>
            <person name="Schmutz J."/>
            <person name="Mitros T."/>
            <person name="Mozaffari S.V."/>
            <person name="Suzuki Y."/>
            <person name="Haramoto Y."/>
            <person name="Yamamoto T.S."/>
            <person name="Takagi C."/>
            <person name="Heald R."/>
            <person name="Miller K."/>
            <person name="Haudenschild C."/>
            <person name="Kitzman J."/>
            <person name="Nakayama T."/>
            <person name="Izutsu Y."/>
            <person name="Robert J."/>
            <person name="Fortriede J."/>
            <person name="Burns K."/>
            <person name="Lotay V."/>
            <person name="Karimi K."/>
            <person name="Yasuoka Y."/>
            <person name="Dichmann D.S."/>
            <person name="Flajnik M.F."/>
            <person name="Houston D.W."/>
            <person name="Shendure J."/>
            <person name="DuPasquier L."/>
            <person name="Vize P.D."/>
            <person name="Zorn A.M."/>
            <person name="Ito M."/>
            <person name="Marcotte E.M."/>
            <person name="Wallingford J.B."/>
            <person name="Ito Y."/>
            <person name="Asashima M."/>
            <person name="Ueno N."/>
            <person name="Matsuda Y."/>
            <person name="Veenstra G.J."/>
            <person name="Fujiyama A."/>
            <person name="Harland R.M."/>
            <person name="Taira M."/>
            <person name="Rokhsar D.S."/>
        </authorList>
    </citation>
    <scope>NUCLEOTIDE SEQUENCE [LARGE SCALE GENOMIC DNA]</scope>
    <source>
        <strain evidence="2">J</strain>
    </source>
</reference>
<gene>
    <name evidence="1" type="ORF">XELAEV_18023570mg</name>
</gene>
<organism evidence="1 2">
    <name type="scientific">Xenopus laevis</name>
    <name type="common">African clawed frog</name>
    <dbReference type="NCBI Taxonomy" id="8355"/>
    <lineage>
        <taxon>Eukaryota</taxon>
        <taxon>Metazoa</taxon>
        <taxon>Chordata</taxon>
        <taxon>Craniata</taxon>
        <taxon>Vertebrata</taxon>
        <taxon>Euteleostomi</taxon>
        <taxon>Amphibia</taxon>
        <taxon>Batrachia</taxon>
        <taxon>Anura</taxon>
        <taxon>Pipoidea</taxon>
        <taxon>Pipidae</taxon>
        <taxon>Xenopodinae</taxon>
        <taxon>Xenopus</taxon>
        <taxon>Xenopus</taxon>
    </lineage>
</organism>
<accession>A0A974D4E0</accession>
<sequence>MPALVANTSCIIYKCFILTYLALNNSSAPHISSLISRYTANWPLHSNNVKHSSALITLSYACLRDFTRAAPYLCNSLPHSARHSSVLQNFRGKFIRGQNLR</sequence>
<dbReference type="Proteomes" id="UP000694892">
    <property type="component" value="Chromosome 4L"/>
</dbReference>